<evidence type="ECO:0000256" key="5">
    <source>
        <dbReference type="SAM" id="Coils"/>
    </source>
</evidence>
<comment type="caution">
    <text evidence="8">The sequence shown here is derived from an EMBL/GenBank/DDBJ whole genome shotgun (WGS) entry which is preliminary data.</text>
</comment>
<keyword evidence="1" id="KW-0963">Cytoplasm</keyword>
<dbReference type="InterPro" id="IPR050308">
    <property type="entry name" value="MukB/SMC"/>
</dbReference>
<gene>
    <name evidence="8" type="ORF">E2C06_28055</name>
</gene>
<name>A0A4R5Q9W5_9PROT</name>
<dbReference type="InterPro" id="IPR003395">
    <property type="entry name" value="RecF/RecN/SMC_N"/>
</dbReference>
<feature type="coiled-coil region" evidence="5">
    <location>
        <begin position="306"/>
        <end position="340"/>
    </location>
</feature>
<feature type="region of interest" description="Disordered" evidence="6">
    <location>
        <begin position="473"/>
        <end position="497"/>
    </location>
</feature>
<dbReference type="Proteomes" id="UP000295096">
    <property type="component" value="Unassembled WGS sequence"/>
</dbReference>
<evidence type="ECO:0000256" key="2">
    <source>
        <dbReference type="ARBA" id="ARBA00022829"/>
    </source>
</evidence>
<evidence type="ECO:0000256" key="1">
    <source>
        <dbReference type="ARBA" id="ARBA00022490"/>
    </source>
</evidence>
<keyword evidence="2" id="KW-0159">Chromosome partition</keyword>
<organism evidence="8 9">
    <name type="scientific">Dankookia rubra</name>
    <dbReference type="NCBI Taxonomy" id="1442381"/>
    <lineage>
        <taxon>Bacteria</taxon>
        <taxon>Pseudomonadati</taxon>
        <taxon>Pseudomonadota</taxon>
        <taxon>Alphaproteobacteria</taxon>
        <taxon>Acetobacterales</taxon>
        <taxon>Roseomonadaceae</taxon>
        <taxon>Dankookia</taxon>
    </lineage>
</organism>
<evidence type="ECO:0000256" key="4">
    <source>
        <dbReference type="ARBA" id="ARBA00023125"/>
    </source>
</evidence>
<dbReference type="Gene3D" id="3.40.50.300">
    <property type="entry name" value="P-loop containing nucleotide triphosphate hydrolases"/>
    <property type="match status" value="1"/>
</dbReference>
<dbReference type="Pfam" id="PF02463">
    <property type="entry name" value="SMC_N"/>
    <property type="match status" value="1"/>
</dbReference>
<sequence length="497" mass="51948">MRATLARLRIAGFKSFAETTVVEVLPGLTGIVGPNGCGKSNVVEALRWAMGETSARSMRGGEMEDVIFAGTATRPGRNLAEVTLYLEEAAGLAPPPHAEAEDLEISRKIARGEGSSFRVNGREVRARDVQTMFADIGSGARASAMVSQGKVAAMIGAKPEERRQVLEEAAGISGLRARRHEAELKLRQAESNLTRAEDLLGQLDVQRGSLQRQARQANRYRNLSGLVRAAEAEWLSLLRARAGAALTVARAAFDAAAATTRRAEAEAEAAAIRSFEAEKALAPGPTGLREAEARTRTALERRRVESEGLEAEERRARDALEAAAARLAQIERDLAHAQGVEADAAAAERRLAAEQAGLDAATASLPARLEAAEAALQEAAEAARTAERAANLATEEAAALAARVNAAGAELEAAGQRARRLGGQRTALAAEHEAALATRVAPERLTAAAAATAAAEQDFTAARAALAEAEAARAAAQDAHAAARREASGAEAEAGRA</sequence>
<dbReference type="AlphaFoldDB" id="A0A4R5Q9W5"/>
<feature type="coiled-coil region" evidence="5">
    <location>
        <begin position="369"/>
        <end position="403"/>
    </location>
</feature>
<evidence type="ECO:0000256" key="6">
    <source>
        <dbReference type="SAM" id="MobiDB-lite"/>
    </source>
</evidence>
<reference evidence="8 9" key="1">
    <citation type="journal article" date="2016" name="J. Microbiol.">
        <title>Dankookia rubra gen. nov., sp. nov., an alphaproteobacterium isolated from sediment of a shallow stream.</title>
        <authorList>
            <person name="Kim W.H."/>
            <person name="Kim D.H."/>
            <person name="Kang K."/>
            <person name="Ahn T.Y."/>
        </authorList>
    </citation>
    <scope>NUCLEOTIDE SEQUENCE [LARGE SCALE GENOMIC DNA]</scope>
    <source>
        <strain evidence="8 9">JCM30602</strain>
    </source>
</reference>
<dbReference type="SUPFAM" id="SSF52540">
    <property type="entry name" value="P-loop containing nucleoside triphosphate hydrolases"/>
    <property type="match status" value="1"/>
</dbReference>
<dbReference type="PANTHER" id="PTHR42963:SF1">
    <property type="entry name" value="DUF4476 DOMAIN-CONTAINING PROTEIN"/>
    <property type="match status" value="1"/>
</dbReference>
<feature type="compositionally biased region" description="Basic and acidic residues" evidence="6">
    <location>
        <begin position="481"/>
        <end position="497"/>
    </location>
</feature>
<dbReference type="InterPro" id="IPR027417">
    <property type="entry name" value="P-loop_NTPase"/>
</dbReference>
<evidence type="ECO:0000313" key="8">
    <source>
        <dbReference type="EMBL" id="TDH59328.1"/>
    </source>
</evidence>
<dbReference type="GO" id="GO:0005737">
    <property type="term" value="C:cytoplasm"/>
    <property type="evidence" value="ECO:0007669"/>
    <property type="project" value="TreeGrafter"/>
</dbReference>
<dbReference type="PANTHER" id="PTHR42963">
    <property type="entry name" value="CHROMOSOME PARTITION PROTEIN MUKB"/>
    <property type="match status" value="1"/>
</dbReference>
<keyword evidence="4" id="KW-0238">DNA-binding</keyword>
<accession>A0A4R5Q9W5</accession>
<evidence type="ECO:0000313" key="9">
    <source>
        <dbReference type="Proteomes" id="UP000295096"/>
    </source>
</evidence>
<keyword evidence="5" id="KW-0175">Coiled coil</keyword>
<dbReference type="GO" id="GO:0003677">
    <property type="term" value="F:DNA binding"/>
    <property type="evidence" value="ECO:0007669"/>
    <property type="project" value="UniProtKB-KW"/>
</dbReference>
<evidence type="ECO:0000259" key="7">
    <source>
        <dbReference type="Pfam" id="PF02463"/>
    </source>
</evidence>
<dbReference type="GO" id="GO:0030261">
    <property type="term" value="P:chromosome condensation"/>
    <property type="evidence" value="ECO:0007669"/>
    <property type="project" value="UniProtKB-KW"/>
</dbReference>
<proteinExistence type="predicted"/>
<protein>
    <submittedName>
        <fullName evidence="8">Chromosome segregation protein SMC</fullName>
    </submittedName>
</protein>
<keyword evidence="9" id="KW-1185">Reference proteome</keyword>
<evidence type="ECO:0000256" key="3">
    <source>
        <dbReference type="ARBA" id="ARBA00023067"/>
    </source>
</evidence>
<feature type="domain" description="RecF/RecN/SMC N-terminal" evidence="7">
    <location>
        <begin position="5"/>
        <end position="137"/>
    </location>
</feature>
<keyword evidence="3" id="KW-0226">DNA condensation</keyword>
<dbReference type="EMBL" id="SMSJ01000071">
    <property type="protein sequence ID" value="TDH59328.1"/>
    <property type="molecule type" value="Genomic_DNA"/>
</dbReference>
<feature type="coiled-coil region" evidence="5">
    <location>
        <begin position="172"/>
        <end position="206"/>
    </location>
</feature>
<feature type="non-terminal residue" evidence="8">
    <location>
        <position position="497"/>
    </location>
</feature>
<dbReference type="GO" id="GO:0007059">
    <property type="term" value="P:chromosome segregation"/>
    <property type="evidence" value="ECO:0007669"/>
    <property type="project" value="UniProtKB-KW"/>
</dbReference>